<comment type="catalytic activity">
    <reaction evidence="4">
        <text>L-phenylalanyl-tRNA(Phe) + an N-terminal L-alpha-aminoacyl-[protein] = an N-terminal L-phenylalanyl-L-alpha-aminoacyl-[protein] + tRNA(Phe)</text>
        <dbReference type="Rhea" id="RHEA:43632"/>
        <dbReference type="Rhea" id="RHEA-COMP:9668"/>
        <dbReference type="Rhea" id="RHEA-COMP:9699"/>
        <dbReference type="Rhea" id="RHEA-COMP:10636"/>
        <dbReference type="Rhea" id="RHEA-COMP:10637"/>
        <dbReference type="ChEBI" id="CHEBI:78442"/>
        <dbReference type="ChEBI" id="CHEBI:78531"/>
        <dbReference type="ChEBI" id="CHEBI:78597"/>
        <dbReference type="ChEBI" id="CHEBI:83561"/>
        <dbReference type="EC" id="2.3.2.6"/>
    </reaction>
</comment>
<comment type="catalytic activity">
    <reaction evidence="4">
        <text>N-terminal L-lysyl-[protein] + L-leucyl-tRNA(Leu) = N-terminal L-leucyl-L-lysyl-[protein] + tRNA(Leu) + H(+)</text>
        <dbReference type="Rhea" id="RHEA:12340"/>
        <dbReference type="Rhea" id="RHEA-COMP:9613"/>
        <dbReference type="Rhea" id="RHEA-COMP:9622"/>
        <dbReference type="Rhea" id="RHEA-COMP:12670"/>
        <dbReference type="Rhea" id="RHEA-COMP:12671"/>
        <dbReference type="ChEBI" id="CHEBI:15378"/>
        <dbReference type="ChEBI" id="CHEBI:65249"/>
        <dbReference type="ChEBI" id="CHEBI:78442"/>
        <dbReference type="ChEBI" id="CHEBI:78494"/>
        <dbReference type="ChEBI" id="CHEBI:133043"/>
        <dbReference type="EC" id="2.3.2.6"/>
    </reaction>
</comment>
<dbReference type="InterPro" id="IPR016181">
    <property type="entry name" value="Acyl_CoA_acyltransferase"/>
</dbReference>
<evidence type="ECO:0000256" key="2">
    <source>
        <dbReference type="ARBA" id="ARBA00022679"/>
    </source>
</evidence>
<dbReference type="PANTHER" id="PTHR30098:SF2">
    <property type="entry name" value="LEUCYL_PHENYLALANYL-TRNA--PROTEIN TRANSFERASE"/>
    <property type="match status" value="1"/>
</dbReference>
<evidence type="ECO:0000256" key="1">
    <source>
        <dbReference type="ARBA" id="ARBA00022490"/>
    </source>
</evidence>
<dbReference type="PANTHER" id="PTHR30098">
    <property type="entry name" value="LEUCYL/PHENYLALANYL-TRNA--PROTEIN TRANSFERASE"/>
    <property type="match status" value="1"/>
</dbReference>
<organism evidence="5 6">
    <name type="scientific">Polymorphum gilvum (strain LMG 25793 / CGMCC 1.9160 / SL003B-26A1)</name>
    <dbReference type="NCBI Taxonomy" id="991905"/>
    <lineage>
        <taxon>Bacteria</taxon>
        <taxon>Pseudomonadati</taxon>
        <taxon>Pseudomonadota</taxon>
        <taxon>Alphaproteobacteria</taxon>
        <taxon>Rhodobacterales</taxon>
        <taxon>Paracoccaceae</taxon>
        <taxon>Polymorphum</taxon>
    </lineage>
</organism>
<proteinExistence type="inferred from homology"/>
<protein>
    <recommendedName>
        <fullName evidence="4">Leucyl/phenylalanyl-tRNA--protein transferase</fullName>
        <ecNumber evidence="4">2.3.2.6</ecNumber>
    </recommendedName>
    <alternativeName>
        <fullName evidence="4">L/F-transferase</fullName>
    </alternativeName>
    <alternativeName>
        <fullName evidence="4">Leucyltransferase</fullName>
    </alternativeName>
    <alternativeName>
        <fullName evidence="4">Phenyalanyltransferase</fullName>
    </alternativeName>
</protein>
<evidence type="ECO:0000256" key="4">
    <source>
        <dbReference type="HAMAP-Rule" id="MF_00688"/>
    </source>
</evidence>
<reference evidence="5 6" key="1">
    <citation type="journal article" date="2011" name="J. Bacteriol.">
        <title>Complete genome sequence of Polymorphum gilvum SL003B-26A1T, a crude oil-degrading bacterium from oil-polluted saline soil.</title>
        <authorList>
            <person name="Li S.G."/>
            <person name="Tang Y.Q."/>
            <person name="Nie Y."/>
            <person name="Cai M."/>
            <person name="Wu X.L."/>
        </authorList>
    </citation>
    <scope>NUCLEOTIDE SEQUENCE [LARGE SCALE GENOMIC DNA]</scope>
    <source>
        <strain evidence="6">LMG 25793 / CGMCC 1.9160 / SL003B-26A1</strain>
    </source>
</reference>
<dbReference type="HAMAP" id="MF_00688">
    <property type="entry name" value="Leu_Phe_trans"/>
    <property type="match status" value="1"/>
</dbReference>
<dbReference type="AlphaFoldDB" id="F2IXF0"/>
<dbReference type="EC" id="2.3.2.6" evidence="4"/>
<name>F2IXF0_POLGS</name>
<keyword evidence="2 4" id="KW-0808">Transferase</keyword>
<evidence type="ECO:0000256" key="3">
    <source>
        <dbReference type="ARBA" id="ARBA00023315"/>
    </source>
</evidence>
<comment type="similarity">
    <text evidence="4">Belongs to the L/F-transferase family.</text>
</comment>
<keyword evidence="1 4" id="KW-0963">Cytoplasm</keyword>
<dbReference type="InterPro" id="IPR042203">
    <property type="entry name" value="Leu/Phe-tRNA_Trfase_C"/>
</dbReference>
<dbReference type="KEGG" id="pgv:SL003B_2042"/>
<dbReference type="EMBL" id="CP002568">
    <property type="protein sequence ID" value="ADZ70468.1"/>
    <property type="molecule type" value="Genomic_DNA"/>
</dbReference>
<dbReference type="Pfam" id="PF03588">
    <property type="entry name" value="Leu_Phe_trans"/>
    <property type="match status" value="1"/>
</dbReference>
<dbReference type="SUPFAM" id="SSF55729">
    <property type="entry name" value="Acyl-CoA N-acyltransferases (Nat)"/>
    <property type="match status" value="1"/>
</dbReference>
<dbReference type="GO" id="GO:0008914">
    <property type="term" value="F:leucyl-tRNA--protein transferase activity"/>
    <property type="evidence" value="ECO:0007669"/>
    <property type="project" value="UniProtKB-UniRule"/>
</dbReference>
<evidence type="ECO:0000313" key="6">
    <source>
        <dbReference type="Proteomes" id="UP000008130"/>
    </source>
</evidence>
<comment type="catalytic activity">
    <reaction evidence="4">
        <text>N-terminal L-arginyl-[protein] + L-leucyl-tRNA(Leu) = N-terminal L-leucyl-L-arginyl-[protein] + tRNA(Leu) + H(+)</text>
        <dbReference type="Rhea" id="RHEA:50416"/>
        <dbReference type="Rhea" id="RHEA-COMP:9613"/>
        <dbReference type="Rhea" id="RHEA-COMP:9622"/>
        <dbReference type="Rhea" id="RHEA-COMP:12672"/>
        <dbReference type="Rhea" id="RHEA-COMP:12673"/>
        <dbReference type="ChEBI" id="CHEBI:15378"/>
        <dbReference type="ChEBI" id="CHEBI:64719"/>
        <dbReference type="ChEBI" id="CHEBI:78442"/>
        <dbReference type="ChEBI" id="CHEBI:78494"/>
        <dbReference type="ChEBI" id="CHEBI:133044"/>
        <dbReference type="EC" id="2.3.2.6"/>
    </reaction>
</comment>
<dbReference type="InterPro" id="IPR004616">
    <property type="entry name" value="Leu/Phe-tRNA_Trfase"/>
</dbReference>
<dbReference type="Gene3D" id="3.40.630.70">
    <property type="entry name" value="Leucyl/phenylalanyl-tRNA-protein transferase, C-terminal domain"/>
    <property type="match status" value="1"/>
</dbReference>
<dbReference type="STRING" id="991905.SL003B_2042"/>
<comment type="subcellular location">
    <subcellularLocation>
        <location evidence="4">Cytoplasm</location>
    </subcellularLocation>
</comment>
<dbReference type="RefSeq" id="WP_013652786.1">
    <property type="nucleotide sequence ID" value="NC_015259.1"/>
</dbReference>
<dbReference type="Proteomes" id="UP000008130">
    <property type="component" value="Chromosome"/>
</dbReference>
<evidence type="ECO:0000313" key="5">
    <source>
        <dbReference type="EMBL" id="ADZ70468.1"/>
    </source>
</evidence>
<dbReference type="GO" id="GO:0030163">
    <property type="term" value="P:protein catabolic process"/>
    <property type="evidence" value="ECO:0007669"/>
    <property type="project" value="UniProtKB-UniRule"/>
</dbReference>
<dbReference type="HOGENOM" id="CLU_075045_1_1_5"/>
<dbReference type="GO" id="GO:0005737">
    <property type="term" value="C:cytoplasm"/>
    <property type="evidence" value="ECO:0007669"/>
    <property type="project" value="UniProtKB-SubCell"/>
</dbReference>
<sequence>MAGQKDDIVLEITPQVLLKAYACGIFPMAESADDPGLFWIEPEQRGILPLDGFHLPKRLRRTVRADDFEIRIDTDFQAVVDGCAAPAPGRRKTWINRQIRRLYGELYDLGYCHTVEAWRDGRLVGGLYGVSLAGAFFGESMFTHERDASKVCLTHLVARLIAGGYTLLDTQFVTEHLSRFGTIEVPKAAYDRLLRDALKVEGDFHALRADASGADVLSVLDAWTASLADADSAS</sequence>
<dbReference type="NCBIfam" id="TIGR00667">
    <property type="entry name" value="aat"/>
    <property type="match status" value="1"/>
</dbReference>
<keyword evidence="6" id="KW-1185">Reference proteome</keyword>
<dbReference type="eggNOG" id="COG2360">
    <property type="taxonomic scope" value="Bacteria"/>
</dbReference>
<keyword evidence="3 4" id="KW-0012">Acyltransferase</keyword>
<accession>F2IXF0</accession>
<dbReference type="OrthoDB" id="9790282at2"/>
<dbReference type="PATRIC" id="fig|991905.3.peg.2093"/>
<gene>
    <name evidence="4" type="primary">aat</name>
    <name evidence="5" type="ordered locus">SL003B_2042</name>
</gene>
<comment type="function">
    <text evidence="4">Functions in the N-end rule pathway of protein degradation where it conjugates Leu, Phe and, less efficiently, Met from aminoacyl-tRNAs to the N-termini of proteins containing an N-terminal arginine or lysine.</text>
</comment>